<dbReference type="GO" id="GO:0016787">
    <property type="term" value="F:hydrolase activity"/>
    <property type="evidence" value="ECO:0007669"/>
    <property type="project" value="UniProtKB-KW"/>
</dbReference>
<comment type="caution">
    <text evidence="1">The sequence shown here is derived from an EMBL/GenBank/DDBJ whole genome shotgun (WGS) entry which is preliminary data.</text>
</comment>
<dbReference type="RefSeq" id="WP_207675458.1">
    <property type="nucleotide sequence ID" value="NZ_JAFREM010000033.1"/>
</dbReference>
<dbReference type="InterPro" id="IPR029062">
    <property type="entry name" value="Class_I_gatase-like"/>
</dbReference>
<sequence length="241" mass="26654">MTRPIIGIAANQHYLSNQDFFNQPFTYTPQGFVDGIHQAGGLPLLLPIGSPELAAEYVEGIDKLLLPGGQDVSPCLYDQEPRPKLGVTSIERDSFETALIKEAIKQGKPILAVCRGFQLLNVTLGGTLYQDLSEYDGWQVKHDMYPTPPAFALHSITVKGDSTLAPLLGEKTQVNSYHHQAINQLAESLVPIAWSEDQIIEAVESREANTKILGVQWHPELTHGTDPKEQGLFDFFVQSFE</sequence>
<dbReference type="PANTHER" id="PTHR43235">
    <property type="entry name" value="GLUTAMINE AMIDOTRANSFERASE PB2B2.05-RELATED"/>
    <property type="match status" value="1"/>
</dbReference>
<dbReference type="Proteomes" id="UP000664601">
    <property type="component" value="Unassembled WGS sequence"/>
</dbReference>
<evidence type="ECO:0000313" key="1">
    <source>
        <dbReference type="EMBL" id="MBO1308466.1"/>
    </source>
</evidence>
<dbReference type="PANTHER" id="PTHR43235:SF1">
    <property type="entry name" value="GLUTAMINE AMIDOTRANSFERASE PB2B2.05-RELATED"/>
    <property type="match status" value="1"/>
</dbReference>
<dbReference type="Gene3D" id="3.40.50.880">
    <property type="match status" value="1"/>
</dbReference>
<dbReference type="SUPFAM" id="SSF52317">
    <property type="entry name" value="Class I glutamine amidotransferase-like"/>
    <property type="match status" value="1"/>
</dbReference>
<dbReference type="Pfam" id="PF07722">
    <property type="entry name" value="Peptidase_C26"/>
    <property type="match status" value="1"/>
</dbReference>
<dbReference type="InterPro" id="IPR044668">
    <property type="entry name" value="PuuD-like"/>
</dbReference>
<gene>
    <name evidence="1" type="ORF">JZO70_19990</name>
</gene>
<reference evidence="1 2" key="1">
    <citation type="submission" date="2021-03" db="EMBL/GenBank/DDBJ databases">
        <title>Enterococcal diversity collection.</title>
        <authorList>
            <person name="Gilmore M.S."/>
            <person name="Schwartzman J."/>
            <person name="Van Tyne D."/>
            <person name="Martin M."/>
            <person name="Earl A.M."/>
            <person name="Manson A.L."/>
            <person name="Straub T."/>
            <person name="Salamzade R."/>
            <person name="Saavedra J."/>
            <person name="Lebreton F."/>
            <person name="Prichula J."/>
            <person name="Schaufler K."/>
            <person name="Gaca A."/>
            <person name="Sgardioli B."/>
            <person name="Wagenaar J."/>
            <person name="Strong T."/>
        </authorList>
    </citation>
    <scope>NUCLEOTIDE SEQUENCE [LARGE SCALE GENOMIC DNA]</scope>
    <source>
        <strain evidence="1 2">669A</strain>
    </source>
</reference>
<dbReference type="InterPro" id="IPR011697">
    <property type="entry name" value="Peptidase_C26"/>
</dbReference>
<protein>
    <submittedName>
        <fullName evidence="1">Gamma-glutamyl-gamma-aminobutyrate hydrolase family protein</fullName>
    </submittedName>
</protein>
<keyword evidence="2" id="KW-1185">Reference proteome</keyword>
<evidence type="ECO:0000313" key="2">
    <source>
        <dbReference type="Proteomes" id="UP000664601"/>
    </source>
</evidence>
<dbReference type="PROSITE" id="PS51273">
    <property type="entry name" value="GATASE_TYPE_1"/>
    <property type="match status" value="1"/>
</dbReference>
<dbReference type="EMBL" id="JAFREM010000033">
    <property type="protein sequence ID" value="MBO1308466.1"/>
    <property type="molecule type" value="Genomic_DNA"/>
</dbReference>
<dbReference type="CDD" id="cd01745">
    <property type="entry name" value="GATase1_2"/>
    <property type="match status" value="1"/>
</dbReference>
<name>A0ABS3LFP4_9ENTE</name>
<organism evidence="1 2">
    <name type="scientific">Candidatus Enterococcus moelleringii</name>
    <dbReference type="NCBI Taxonomy" id="2815325"/>
    <lineage>
        <taxon>Bacteria</taxon>
        <taxon>Bacillati</taxon>
        <taxon>Bacillota</taxon>
        <taxon>Bacilli</taxon>
        <taxon>Lactobacillales</taxon>
        <taxon>Enterococcaceae</taxon>
        <taxon>Enterococcus</taxon>
    </lineage>
</organism>
<keyword evidence="1" id="KW-0378">Hydrolase</keyword>
<proteinExistence type="predicted"/>
<accession>A0ABS3LFP4</accession>